<proteinExistence type="predicted"/>
<name>A0A5C5Y5U1_9PLAN</name>
<evidence type="ECO:0000313" key="1">
    <source>
        <dbReference type="EMBL" id="TWT68822.1"/>
    </source>
</evidence>
<sequence>MQLLDAFWGLRSGMRWGCPMKAFRQNELPSCLVRPIGTDFSSVGE</sequence>
<keyword evidence="2" id="KW-1185">Reference proteome</keyword>
<comment type="caution">
    <text evidence="1">The sequence shown here is derived from an EMBL/GenBank/DDBJ whole genome shotgun (WGS) entry which is preliminary data.</text>
</comment>
<dbReference type="EMBL" id="SJPL01000001">
    <property type="protein sequence ID" value="TWT68822.1"/>
    <property type="molecule type" value="Genomic_DNA"/>
</dbReference>
<dbReference type="Proteomes" id="UP000317238">
    <property type="component" value="Unassembled WGS sequence"/>
</dbReference>
<evidence type="ECO:0000313" key="2">
    <source>
        <dbReference type="Proteomes" id="UP000317238"/>
    </source>
</evidence>
<reference evidence="1 2" key="1">
    <citation type="submission" date="2019-02" db="EMBL/GenBank/DDBJ databases">
        <title>Deep-cultivation of Planctomycetes and their phenomic and genomic characterization uncovers novel biology.</title>
        <authorList>
            <person name="Wiegand S."/>
            <person name="Jogler M."/>
            <person name="Boedeker C."/>
            <person name="Pinto D."/>
            <person name="Vollmers J."/>
            <person name="Rivas-Marin E."/>
            <person name="Kohn T."/>
            <person name="Peeters S.H."/>
            <person name="Heuer A."/>
            <person name="Rast P."/>
            <person name="Oberbeckmann S."/>
            <person name="Bunk B."/>
            <person name="Jeske O."/>
            <person name="Meyerdierks A."/>
            <person name="Storesund J.E."/>
            <person name="Kallscheuer N."/>
            <person name="Luecker S."/>
            <person name="Lage O.M."/>
            <person name="Pohl T."/>
            <person name="Merkel B.J."/>
            <person name="Hornburger P."/>
            <person name="Mueller R.-W."/>
            <person name="Bruemmer F."/>
            <person name="Labrenz M."/>
            <person name="Spormann A.M."/>
            <person name="Op Den Camp H."/>
            <person name="Overmann J."/>
            <person name="Amann R."/>
            <person name="Jetten M.S.M."/>
            <person name="Mascher T."/>
            <person name="Medema M.H."/>
            <person name="Devos D.P."/>
            <person name="Kaster A.-K."/>
            <person name="Ovreas L."/>
            <person name="Rohde M."/>
            <person name="Galperin M.Y."/>
            <person name="Jogler C."/>
        </authorList>
    </citation>
    <scope>NUCLEOTIDE SEQUENCE [LARGE SCALE GENOMIC DNA]</scope>
    <source>
        <strain evidence="1 2">Pan14r</strain>
    </source>
</reference>
<protein>
    <submittedName>
        <fullName evidence="1">Uncharacterized protein</fullName>
    </submittedName>
</protein>
<accession>A0A5C5Y5U1</accession>
<dbReference type="AlphaFoldDB" id="A0A5C5Y5U1"/>
<gene>
    <name evidence="1" type="ORF">Pan14r_10690</name>
</gene>
<organism evidence="1 2">
    <name type="scientific">Crateriforma conspicua</name>
    <dbReference type="NCBI Taxonomy" id="2527996"/>
    <lineage>
        <taxon>Bacteria</taxon>
        <taxon>Pseudomonadati</taxon>
        <taxon>Planctomycetota</taxon>
        <taxon>Planctomycetia</taxon>
        <taxon>Planctomycetales</taxon>
        <taxon>Planctomycetaceae</taxon>
        <taxon>Crateriforma</taxon>
    </lineage>
</organism>